<dbReference type="InterPro" id="IPR011051">
    <property type="entry name" value="RmlC_Cupin_sf"/>
</dbReference>
<accession>M5U5S2</accession>
<dbReference type="PATRIC" id="fig|1263870.3.peg.1861"/>
<protein>
    <submittedName>
        <fullName evidence="2">Putative secreted protein</fullName>
    </submittedName>
</protein>
<evidence type="ECO:0000256" key="1">
    <source>
        <dbReference type="SAM" id="SignalP"/>
    </source>
</evidence>
<feature type="chain" id="PRO_5004073237" evidence="1">
    <location>
        <begin position="43"/>
        <end position="302"/>
    </location>
</feature>
<name>M5U5S2_9BACT</name>
<evidence type="ECO:0000313" key="3">
    <source>
        <dbReference type="Proteomes" id="UP000011885"/>
    </source>
</evidence>
<dbReference type="SUPFAM" id="SSF51182">
    <property type="entry name" value="RmlC-like cupins"/>
    <property type="match status" value="1"/>
</dbReference>
<dbReference type="AlphaFoldDB" id="M5U5S2"/>
<dbReference type="InterPro" id="IPR028013">
    <property type="entry name" value="DUF4437"/>
</dbReference>
<dbReference type="Pfam" id="PF14499">
    <property type="entry name" value="DUF4437"/>
    <property type="match status" value="1"/>
</dbReference>
<feature type="signal peptide" evidence="1">
    <location>
        <begin position="1"/>
        <end position="42"/>
    </location>
</feature>
<dbReference type="InterPro" id="IPR014710">
    <property type="entry name" value="RmlC-like_jellyroll"/>
</dbReference>
<comment type="caution">
    <text evidence="2">The sequence shown here is derived from an EMBL/GenBank/DDBJ whole genome shotgun (WGS) entry which is preliminary data.</text>
</comment>
<dbReference type="CDD" id="cd06989">
    <property type="entry name" value="cupin_DRT102"/>
    <property type="match status" value="1"/>
</dbReference>
<proteinExistence type="predicted"/>
<keyword evidence="3" id="KW-1185">Reference proteome</keyword>
<evidence type="ECO:0000313" key="2">
    <source>
        <dbReference type="EMBL" id="EMI56795.1"/>
    </source>
</evidence>
<gene>
    <name evidence="2" type="ORF">RSSM_01738</name>
</gene>
<dbReference type="Gene3D" id="2.60.120.10">
    <property type="entry name" value="Jelly Rolls"/>
    <property type="match status" value="2"/>
</dbReference>
<keyword evidence="1" id="KW-0732">Signal</keyword>
<sequence>MKSESNFFSYRKLAMSMTRIYRHSLQILSLAITIATAGIANAGNLDDSTTEVVLASNVQWQPLNPARGDKGPKAGTLWGNQTTDTSSGFLVKFLDGFSSPPHIHNITYRGVVVSGALFNDDPKAEPMWMPVGSYWMQPKGEVHITAARGASVAFLEIQSGPYLVKPPAESFDSDERPVNIDASNMVWLDADATPWIKESTDNTPNNSPQLSFLWGNTDESEVNASLLKLPAGFHGTISDDSTLRVVVIQGELDLQLRDSRGSQSLTAGSYFGSQSNASHEIHTTNGCLVYVRNKGAYEVATR</sequence>
<dbReference type="EMBL" id="ANOH01000121">
    <property type="protein sequence ID" value="EMI56795.1"/>
    <property type="molecule type" value="Genomic_DNA"/>
</dbReference>
<reference evidence="2 3" key="1">
    <citation type="journal article" date="2013" name="Mar. Genomics">
        <title>Expression of sulfatases in Rhodopirellula baltica and the diversity of sulfatases in the genus Rhodopirellula.</title>
        <authorList>
            <person name="Wegner C.E."/>
            <person name="Richter-Heitmann T."/>
            <person name="Klindworth A."/>
            <person name="Klockow C."/>
            <person name="Richter M."/>
            <person name="Achstetter T."/>
            <person name="Glockner F.O."/>
            <person name="Harder J."/>
        </authorList>
    </citation>
    <scope>NUCLEOTIDE SEQUENCE [LARGE SCALE GENOMIC DNA]</scope>
    <source>
        <strain evidence="2 3">SM41</strain>
    </source>
</reference>
<dbReference type="Proteomes" id="UP000011885">
    <property type="component" value="Unassembled WGS sequence"/>
</dbReference>
<organism evidence="2 3">
    <name type="scientific">Rhodopirellula sallentina SM41</name>
    <dbReference type="NCBI Taxonomy" id="1263870"/>
    <lineage>
        <taxon>Bacteria</taxon>
        <taxon>Pseudomonadati</taxon>
        <taxon>Planctomycetota</taxon>
        <taxon>Planctomycetia</taxon>
        <taxon>Pirellulales</taxon>
        <taxon>Pirellulaceae</taxon>
        <taxon>Rhodopirellula</taxon>
    </lineage>
</organism>